<dbReference type="PANTHER" id="PTHR31964">
    <property type="entry name" value="ADENINE NUCLEOTIDE ALPHA HYDROLASES-LIKE SUPERFAMILY PROTEIN"/>
    <property type="match status" value="1"/>
</dbReference>
<evidence type="ECO:0000313" key="3">
    <source>
        <dbReference type="EMBL" id="GGJ02687.1"/>
    </source>
</evidence>
<dbReference type="EMBL" id="BMOY01000011">
    <property type="protein sequence ID" value="GGJ02687.1"/>
    <property type="molecule type" value="Genomic_DNA"/>
</dbReference>
<name>A0A917K8X8_9BACL</name>
<keyword evidence="4" id="KW-1185">Reference proteome</keyword>
<dbReference type="PRINTS" id="PR01438">
    <property type="entry name" value="UNVRSLSTRESS"/>
</dbReference>
<reference evidence="3" key="2">
    <citation type="submission" date="2020-09" db="EMBL/GenBank/DDBJ databases">
        <authorList>
            <person name="Sun Q."/>
            <person name="Ohkuma M."/>
        </authorList>
    </citation>
    <scope>NUCLEOTIDE SEQUENCE</scope>
    <source>
        <strain evidence="3">JCM 18487</strain>
    </source>
</reference>
<dbReference type="CDD" id="cd23659">
    <property type="entry name" value="USP_At3g01520-like"/>
    <property type="match status" value="1"/>
</dbReference>
<dbReference type="AlphaFoldDB" id="A0A917K8X8"/>
<dbReference type="Pfam" id="PF00582">
    <property type="entry name" value="Usp"/>
    <property type="match status" value="1"/>
</dbReference>
<dbReference type="InterPro" id="IPR014729">
    <property type="entry name" value="Rossmann-like_a/b/a_fold"/>
</dbReference>
<comment type="similarity">
    <text evidence="1">Belongs to the universal stress protein A family.</text>
</comment>
<organism evidence="3 4">
    <name type="scientific">Alicyclobacillus cellulosilyticus</name>
    <dbReference type="NCBI Taxonomy" id="1003997"/>
    <lineage>
        <taxon>Bacteria</taxon>
        <taxon>Bacillati</taxon>
        <taxon>Bacillota</taxon>
        <taxon>Bacilli</taxon>
        <taxon>Bacillales</taxon>
        <taxon>Alicyclobacillaceae</taxon>
        <taxon>Alicyclobacillus</taxon>
    </lineage>
</organism>
<dbReference type="Gene3D" id="3.40.50.620">
    <property type="entry name" value="HUPs"/>
    <property type="match status" value="1"/>
</dbReference>
<comment type="caution">
    <text evidence="3">The sequence shown here is derived from an EMBL/GenBank/DDBJ whole genome shotgun (WGS) entry which is preliminary data.</text>
</comment>
<sequence length="121" mass="13072">MTLDLLTRYPEARVVVLHVIRPIYLGDGLGFAQTAATDAEEQLAREIGQEAERAFTDFASRFEYRTEIGQPAPTICAVASEIGADLIVVGSHGRTAVDRLLLGSVSNGVVHRAKQPVLVVK</sequence>
<proteinExistence type="inferred from homology"/>
<dbReference type="PANTHER" id="PTHR31964:SF113">
    <property type="entry name" value="USPA DOMAIN-CONTAINING PROTEIN"/>
    <property type="match status" value="1"/>
</dbReference>
<dbReference type="SUPFAM" id="SSF52402">
    <property type="entry name" value="Adenine nucleotide alpha hydrolases-like"/>
    <property type="match status" value="1"/>
</dbReference>
<dbReference type="Proteomes" id="UP000637695">
    <property type="component" value="Unassembled WGS sequence"/>
</dbReference>
<reference evidence="3" key="1">
    <citation type="journal article" date="2014" name="Int. J. Syst. Evol. Microbiol.">
        <title>Complete genome sequence of Corynebacterium casei LMG S-19264T (=DSM 44701T), isolated from a smear-ripened cheese.</title>
        <authorList>
            <consortium name="US DOE Joint Genome Institute (JGI-PGF)"/>
            <person name="Walter F."/>
            <person name="Albersmeier A."/>
            <person name="Kalinowski J."/>
            <person name="Ruckert C."/>
        </authorList>
    </citation>
    <scope>NUCLEOTIDE SEQUENCE</scope>
    <source>
        <strain evidence="3">JCM 18487</strain>
    </source>
</reference>
<gene>
    <name evidence="3" type="ORF">GCM10010885_10010</name>
</gene>
<evidence type="ECO:0000313" key="4">
    <source>
        <dbReference type="Proteomes" id="UP000637695"/>
    </source>
</evidence>
<dbReference type="InterPro" id="IPR006016">
    <property type="entry name" value="UspA"/>
</dbReference>
<evidence type="ECO:0000256" key="1">
    <source>
        <dbReference type="ARBA" id="ARBA00008791"/>
    </source>
</evidence>
<feature type="domain" description="UspA" evidence="2">
    <location>
        <begin position="3"/>
        <end position="121"/>
    </location>
</feature>
<evidence type="ECO:0000259" key="2">
    <source>
        <dbReference type="Pfam" id="PF00582"/>
    </source>
</evidence>
<protein>
    <submittedName>
        <fullName evidence="3">Universal stress protein UspA</fullName>
    </submittedName>
</protein>
<dbReference type="InterPro" id="IPR006015">
    <property type="entry name" value="Universal_stress_UspA"/>
</dbReference>
<accession>A0A917K8X8</accession>